<proteinExistence type="predicted"/>
<dbReference type="Gene3D" id="3.40.1580.10">
    <property type="entry name" value="SMI1/KNR4-like"/>
    <property type="match status" value="1"/>
</dbReference>
<feature type="domain" description="Knr4/Smi1-like" evidence="1">
    <location>
        <begin position="1"/>
        <end position="75"/>
    </location>
</feature>
<dbReference type="SUPFAM" id="SSF160631">
    <property type="entry name" value="SMI1/KNR4-like"/>
    <property type="match status" value="1"/>
</dbReference>
<dbReference type="Proteomes" id="UP001519272">
    <property type="component" value="Unassembled WGS sequence"/>
</dbReference>
<dbReference type="InterPro" id="IPR037883">
    <property type="entry name" value="Knr4/Smi1-like_sf"/>
</dbReference>
<evidence type="ECO:0000259" key="1">
    <source>
        <dbReference type="Pfam" id="PF09346"/>
    </source>
</evidence>
<evidence type="ECO:0000313" key="3">
    <source>
        <dbReference type="Proteomes" id="UP001519272"/>
    </source>
</evidence>
<dbReference type="InterPro" id="IPR018958">
    <property type="entry name" value="Knr4/Smi1-like_dom"/>
</dbReference>
<gene>
    <name evidence="2" type="ORF">J2Z32_002079</name>
</gene>
<reference evidence="2 3" key="1">
    <citation type="submission" date="2021-03" db="EMBL/GenBank/DDBJ databases">
        <title>Genomic Encyclopedia of Type Strains, Phase IV (KMG-IV): sequencing the most valuable type-strain genomes for metagenomic binning, comparative biology and taxonomic classification.</title>
        <authorList>
            <person name="Goeker M."/>
        </authorList>
    </citation>
    <scope>NUCLEOTIDE SEQUENCE [LARGE SCALE GENOMIC DNA]</scope>
    <source>
        <strain evidence="2 3">DSM 14349</strain>
    </source>
</reference>
<comment type="caution">
    <text evidence="2">The sequence shown here is derived from an EMBL/GenBank/DDBJ whole genome shotgun (WGS) entry which is preliminary data.</text>
</comment>
<dbReference type="Pfam" id="PF09346">
    <property type="entry name" value="SMI1_KNR4"/>
    <property type="match status" value="1"/>
</dbReference>
<protein>
    <recommendedName>
        <fullName evidence="1">Knr4/Smi1-like domain-containing protein</fullName>
    </recommendedName>
</protein>
<keyword evidence="3" id="KW-1185">Reference proteome</keyword>
<organism evidence="2 3">
    <name type="scientific">Paenibacillus turicensis</name>
    <dbReference type="NCBI Taxonomy" id="160487"/>
    <lineage>
        <taxon>Bacteria</taxon>
        <taxon>Bacillati</taxon>
        <taxon>Bacillota</taxon>
        <taxon>Bacilli</taxon>
        <taxon>Bacillales</taxon>
        <taxon>Paenibacillaceae</taxon>
        <taxon>Paenibacillus</taxon>
    </lineage>
</organism>
<dbReference type="EMBL" id="JAGGKG010000008">
    <property type="protein sequence ID" value="MBP1905449.1"/>
    <property type="molecule type" value="Genomic_DNA"/>
</dbReference>
<accession>A0ABS4FS92</accession>
<sequence>MPTGVIPFAFDPAGNLICFDYKNNEGSPVVVFWEHEGAWEKFMLMQEEGLSKEQVENRARDNVFFVANSFTECLEKLHD</sequence>
<evidence type="ECO:0000313" key="2">
    <source>
        <dbReference type="EMBL" id="MBP1905449.1"/>
    </source>
</evidence>
<name>A0ABS4FS92_9BACL</name>